<dbReference type="EMBL" id="LR796237">
    <property type="protein sequence ID" value="CAB4129520.1"/>
    <property type="molecule type" value="Genomic_DNA"/>
</dbReference>
<evidence type="ECO:0000313" key="1">
    <source>
        <dbReference type="EMBL" id="CAB4129520.1"/>
    </source>
</evidence>
<protein>
    <submittedName>
        <fullName evidence="1">Uncharacterized protein</fullName>
    </submittedName>
</protein>
<reference evidence="1" key="1">
    <citation type="submission" date="2020-04" db="EMBL/GenBank/DDBJ databases">
        <authorList>
            <person name="Chiriac C."/>
            <person name="Salcher M."/>
            <person name="Ghai R."/>
            <person name="Kavagutti S V."/>
        </authorList>
    </citation>
    <scope>NUCLEOTIDE SEQUENCE</scope>
</reference>
<gene>
    <name evidence="1" type="ORF">UFOVP116_30</name>
</gene>
<accession>A0A6J5L9K2</accession>
<proteinExistence type="predicted"/>
<sequence length="123" mass="13534">MATKNYSNLQYSSTSGDPTTFLSQFTSSTYSITENELMAITAYFEKKADNKAAAASLTMAVISGAIAQNLKPMEVLDQFKQMSTKQLDSYLAYFLNSNRYPTSLLGINNNPTASKYVSRSIVP</sequence>
<name>A0A6J5L9K2_9CAUD</name>
<organism evidence="1">
    <name type="scientific">uncultured Caudovirales phage</name>
    <dbReference type="NCBI Taxonomy" id="2100421"/>
    <lineage>
        <taxon>Viruses</taxon>
        <taxon>Duplodnaviria</taxon>
        <taxon>Heunggongvirae</taxon>
        <taxon>Uroviricota</taxon>
        <taxon>Caudoviricetes</taxon>
        <taxon>Peduoviridae</taxon>
        <taxon>Maltschvirus</taxon>
        <taxon>Maltschvirus maltsch</taxon>
    </lineage>
</organism>